<evidence type="ECO:0000256" key="4">
    <source>
        <dbReference type="ARBA" id="ARBA00022741"/>
    </source>
</evidence>
<keyword evidence="5" id="KW-0067">ATP-binding</keyword>
<proteinExistence type="predicted"/>
<comment type="catalytic activity">
    <reaction evidence="9">
        <text>UTP + L-glutamine + ATP + H2O = CTP + L-glutamate + ADP + phosphate + 2 H(+)</text>
        <dbReference type="Rhea" id="RHEA:26426"/>
        <dbReference type="ChEBI" id="CHEBI:15377"/>
        <dbReference type="ChEBI" id="CHEBI:15378"/>
        <dbReference type="ChEBI" id="CHEBI:29985"/>
        <dbReference type="ChEBI" id="CHEBI:30616"/>
        <dbReference type="ChEBI" id="CHEBI:37563"/>
        <dbReference type="ChEBI" id="CHEBI:43474"/>
        <dbReference type="ChEBI" id="CHEBI:46398"/>
        <dbReference type="ChEBI" id="CHEBI:58359"/>
        <dbReference type="ChEBI" id="CHEBI:456216"/>
        <dbReference type="EC" id="6.3.4.2"/>
    </reaction>
</comment>
<feature type="domain" description="CTP synthase N-terminal" evidence="11">
    <location>
        <begin position="10"/>
        <end position="222"/>
    </location>
</feature>
<dbReference type="NCBIfam" id="NF003792">
    <property type="entry name" value="PRK05380.1"/>
    <property type="match status" value="1"/>
</dbReference>
<keyword evidence="2" id="KW-0436">Ligase</keyword>
<dbReference type="InterPro" id="IPR017456">
    <property type="entry name" value="CTP_synthase_N"/>
</dbReference>
<name>A0A6G3MG01_HENSL</name>
<dbReference type="Pfam" id="PF06418">
    <property type="entry name" value="CTP_synth_N"/>
    <property type="match status" value="1"/>
</dbReference>
<evidence type="ECO:0000256" key="7">
    <source>
        <dbReference type="ARBA" id="ARBA00022962"/>
    </source>
</evidence>
<keyword evidence="8" id="KW-0665">Pyrimidine biosynthesis</keyword>
<dbReference type="InterPro" id="IPR004468">
    <property type="entry name" value="CTP_synthase"/>
</dbReference>
<keyword evidence="3" id="KW-0479">Metal-binding</keyword>
<dbReference type="EC" id="6.3.4.2" evidence="1"/>
<dbReference type="PANTHER" id="PTHR11550">
    <property type="entry name" value="CTP SYNTHASE"/>
    <property type="match status" value="1"/>
</dbReference>
<keyword evidence="7" id="KW-0315">Glutamine amidotransferase</keyword>
<dbReference type="Gene3D" id="3.40.50.300">
    <property type="entry name" value="P-loop containing nucleotide triphosphate hydrolases"/>
    <property type="match status" value="1"/>
</dbReference>
<evidence type="ECO:0000256" key="5">
    <source>
        <dbReference type="ARBA" id="ARBA00022840"/>
    </source>
</evidence>
<evidence type="ECO:0000256" key="9">
    <source>
        <dbReference type="ARBA" id="ARBA00047781"/>
    </source>
</evidence>
<dbReference type="GO" id="GO:0042802">
    <property type="term" value="F:identical protein binding"/>
    <property type="evidence" value="ECO:0007669"/>
    <property type="project" value="TreeGrafter"/>
</dbReference>
<evidence type="ECO:0000256" key="2">
    <source>
        <dbReference type="ARBA" id="ARBA00022598"/>
    </source>
</evidence>
<evidence type="ECO:0000256" key="3">
    <source>
        <dbReference type="ARBA" id="ARBA00022723"/>
    </source>
</evidence>
<evidence type="ECO:0000313" key="12">
    <source>
        <dbReference type="EMBL" id="NDJ92866.1"/>
    </source>
</evidence>
<reference evidence="12" key="1">
    <citation type="submission" date="2018-11" db="EMBL/GenBank/DDBJ databases">
        <title>Henneguya salminicola genome and transcriptome.</title>
        <authorList>
            <person name="Yahalomi D."/>
            <person name="Atkinson S.D."/>
            <person name="Neuhof M."/>
            <person name="Chang E.S."/>
            <person name="Philippe H."/>
            <person name="Cartwright P."/>
            <person name="Bartholomew J.L."/>
            <person name="Huchon D."/>
        </authorList>
    </citation>
    <scope>NUCLEOTIDE SEQUENCE</scope>
    <source>
        <strain evidence="12">Hz1</strain>
        <tissue evidence="12">Whole</tissue>
    </source>
</reference>
<keyword evidence="6" id="KW-0460">Magnesium</keyword>
<dbReference type="AlphaFoldDB" id="A0A6G3MG01"/>
<dbReference type="GO" id="GO:0003883">
    <property type="term" value="F:CTP synthase activity"/>
    <property type="evidence" value="ECO:0007669"/>
    <property type="project" value="UniProtKB-EC"/>
</dbReference>
<evidence type="ECO:0000256" key="8">
    <source>
        <dbReference type="ARBA" id="ARBA00022975"/>
    </source>
</evidence>
<dbReference type="EMBL" id="GHBP01001743">
    <property type="protein sequence ID" value="NDJ92866.1"/>
    <property type="molecule type" value="Transcribed_RNA"/>
</dbReference>
<evidence type="ECO:0000256" key="10">
    <source>
        <dbReference type="ARBA" id="ARBA00060693"/>
    </source>
</evidence>
<dbReference type="PANTHER" id="PTHR11550:SF0">
    <property type="entry name" value="CTP SYNTHASE-RELATED"/>
    <property type="match status" value="1"/>
</dbReference>
<accession>A0A6G3MG01</accession>
<comment type="pathway">
    <text evidence="10">Pyrimidine metabolism.</text>
</comment>
<evidence type="ECO:0000256" key="1">
    <source>
        <dbReference type="ARBA" id="ARBA00012291"/>
    </source>
</evidence>
<dbReference type="GO" id="GO:0005524">
    <property type="term" value="F:ATP binding"/>
    <property type="evidence" value="ECO:0007669"/>
    <property type="project" value="UniProtKB-KW"/>
</dbReference>
<sequence>MQTIDENRSKFIFVTGGVISSVGKGITTSFIGSILKGHGYNVTAIKIDPYINIDAGTFSPYEHGEVFVLNDGSEVDLDLGNYERMLDIYLTTENNITTGNIYNLVIKNERAGKYLGKTVQVVPHITDAIQNWILQVANQKINSSDRPDSNICLVEVGGVVGDIESMPFLEAIRQLQSKIKNPNYCHIHVSYLPQIMDGDQKTKPTQMSVRQMRSLGLFPDFVPFLK</sequence>
<protein>
    <recommendedName>
        <fullName evidence="1">CTP synthase (glutamine hydrolyzing)</fullName>
        <ecNumber evidence="1">6.3.4.2</ecNumber>
    </recommendedName>
</protein>
<dbReference type="FunFam" id="3.40.50.300:FF:000009">
    <property type="entry name" value="CTP synthase"/>
    <property type="match status" value="1"/>
</dbReference>
<evidence type="ECO:0000256" key="6">
    <source>
        <dbReference type="ARBA" id="ARBA00022842"/>
    </source>
</evidence>
<dbReference type="GO" id="GO:0046872">
    <property type="term" value="F:metal ion binding"/>
    <property type="evidence" value="ECO:0007669"/>
    <property type="project" value="UniProtKB-KW"/>
</dbReference>
<dbReference type="GO" id="GO:0019856">
    <property type="term" value="P:pyrimidine nucleobase biosynthetic process"/>
    <property type="evidence" value="ECO:0007669"/>
    <property type="project" value="TreeGrafter"/>
</dbReference>
<dbReference type="SUPFAM" id="SSF52540">
    <property type="entry name" value="P-loop containing nucleoside triphosphate hydrolases"/>
    <property type="match status" value="1"/>
</dbReference>
<dbReference type="InterPro" id="IPR027417">
    <property type="entry name" value="P-loop_NTPase"/>
</dbReference>
<organism evidence="12">
    <name type="scientific">Henneguya salminicola</name>
    <name type="common">Myxosporean</name>
    <dbReference type="NCBI Taxonomy" id="69463"/>
    <lineage>
        <taxon>Eukaryota</taxon>
        <taxon>Metazoa</taxon>
        <taxon>Cnidaria</taxon>
        <taxon>Myxozoa</taxon>
        <taxon>Myxosporea</taxon>
        <taxon>Bivalvulida</taxon>
        <taxon>Platysporina</taxon>
        <taxon>Myxobolidae</taxon>
        <taxon>Henneguya</taxon>
    </lineage>
</organism>
<evidence type="ECO:0000259" key="11">
    <source>
        <dbReference type="Pfam" id="PF06418"/>
    </source>
</evidence>
<dbReference type="GO" id="GO:0006241">
    <property type="term" value="P:CTP biosynthetic process"/>
    <property type="evidence" value="ECO:0007669"/>
    <property type="project" value="TreeGrafter"/>
</dbReference>
<keyword evidence="4" id="KW-0547">Nucleotide-binding</keyword>